<dbReference type="EMBL" id="BAAARV010000096">
    <property type="protein sequence ID" value="GAA2384227.1"/>
    <property type="molecule type" value="Genomic_DNA"/>
</dbReference>
<comment type="caution">
    <text evidence="2">The sequence shown here is derived from an EMBL/GenBank/DDBJ whole genome shotgun (WGS) entry which is preliminary data.</text>
</comment>
<evidence type="ECO:0000256" key="1">
    <source>
        <dbReference type="SAM" id="MobiDB-lite"/>
    </source>
</evidence>
<dbReference type="Proteomes" id="UP001501444">
    <property type="component" value="Unassembled WGS sequence"/>
</dbReference>
<reference evidence="3" key="1">
    <citation type="journal article" date="2019" name="Int. J. Syst. Evol. Microbiol.">
        <title>The Global Catalogue of Microorganisms (GCM) 10K type strain sequencing project: providing services to taxonomists for standard genome sequencing and annotation.</title>
        <authorList>
            <consortium name="The Broad Institute Genomics Platform"/>
            <consortium name="The Broad Institute Genome Sequencing Center for Infectious Disease"/>
            <person name="Wu L."/>
            <person name="Ma J."/>
        </authorList>
    </citation>
    <scope>NUCLEOTIDE SEQUENCE [LARGE SCALE GENOMIC DNA]</scope>
    <source>
        <strain evidence="3">JCM 3272</strain>
    </source>
</reference>
<gene>
    <name evidence="2" type="ORF">GCM10010170_093480</name>
</gene>
<accession>A0ABP5UPU0</accession>
<feature type="compositionally biased region" description="Low complexity" evidence="1">
    <location>
        <begin position="129"/>
        <end position="141"/>
    </location>
</feature>
<evidence type="ECO:0000313" key="2">
    <source>
        <dbReference type="EMBL" id="GAA2384227.1"/>
    </source>
</evidence>
<organism evidence="2 3">
    <name type="scientific">Dactylosporangium salmoneum</name>
    <dbReference type="NCBI Taxonomy" id="53361"/>
    <lineage>
        <taxon>Bacteria</taxon>
        <taxon>Bacillati</taxon>
        <taxon>Actinomycetota</taxon>
        <taxon>Actinomycetes</taxon>
        <taxon>Micromonosporales</taxon>
        <taxon>Micromonosporaceae</taxon>
        <taxon>Dactylosporangium</taxon>
    </lineage>
</organism>
<keyword evidence="3" id="KW-1185">Reference proteome</keyword>
<name>A0ABP5UPU0_9ACTN</name>
<evidence type="ECO:0000313" key="3">
    <source>
        <dbReference type="Proteomes" id="UP001501444"/>
    </source>
</evidence>
<proteinExistence type="predicted"/>
<feature type="region of interest" description="Disordered" evidence="1">
    <location>
        <begin position="110"/>
        <end position="162"/>
    </location>
</feature>
<sequence length="162" mass="15934">MPASATDNELTDSVPDREPVTVGLNTTVMVQEPPPGRAAPQVPPSRWKSPVTVTDVSVAGLPPVLARVTGCAALVAPPAALPKLTRPGLIDSAGGAGGTSYTSNSASCAAGARQRADSPRTCGHGPGRPGAAVAVPAPHARTGSPSWDSSPEEGAAAASTGT</sequence>
<protein>
    <submittedName>
        <fullName evidence="2">Uncharacterized protein</fullName>
    </submittedName>
</protein>